<gene>
    <name evidence="1" type="ORF">S01H1_36668</name>
</gene>
<protein>
    <submittedName>
        <fullName evidence="1">Uncharacterized protein</fullName>
    </submittedName>
</protein>
<organism evidence="1">
    <name type="scientific">marine sediment metagenome</name>
    <dbReference type="NCBI Taxonomy" id="412755"/>
    <lineage>
        <taxon>unclassified sequences</taxon>
        <taxon>metagenomes</taxon>
        <taxon>ecological metagenomes</taxon>
    </lineage>
</organism>
<proteinExistence type="predicted"/>
<accession>X0UL25</accession>
<comment type="caution">
    <text evidence="1">The sequence shown here is derived from an EMBL/GenBank/DDBJ whole genome shotgun (WGS) entry which is preliminary data.</text>
</comment>
<name>X0UL25_9ZZZZ</name>
<evidence type="ECO:0000313" key="1">
    <source>
        <dbReference type="EMBL" id="GAG06335.1"/>
    </source>
</evidence>
<dbReference type="AlphaFoldDB" id="X0UL25"/>
<reference evidence="1" key="1">
    <citation type="journal article" date="2014" name="Front. Microbiol.">
        <title>High frequency of phylogenetically diverse reductive dehalogenase-homologous genes in deep subseafloor sedimentary metagenomes.</title>
        <authorList>
            <person name="Kawai M."/>
            <person name="Futagami T."/>
            <person name="Toyoda A."/>
            <person name="Takaki Y."/>
            <person name="Nishi S."/>
            <person name="Hori S."/>
            <person name="Arai W."/>
            <person name="Tsubouchi T."/>
            <person name="Morono Y."/>
            <person name="Uchiyama I."/>
            <person name="Ito T."/>
            <person name="Fujiyama A."/>
            <person name="Inagaki F."/>
            <person name="Takami H."/>
        </authorList>
    </citation>
    <scope>NUCLEOTIDE SEQUENCE</scope>
    <source>
        <strain evidence="1">Expedition CK06-06</strain>
    </source>
</reference>
<dbReference type="EMBL" id="BARS01022989">
    <property type="protein sequence ID" value="GAG06335.1"/>
    <property type="molecule type" value="Genomic_DNA"/>
</dbReference>
<sequence>MERVEGGERTGHFVPAPPMRLVAEGDRDLMARAVACARSAWEKKGAREVKA</sequence>